<name>A0A9Q8QBD9_9HYPO</name>
<gene>
    <name evidence="2" type="ORF">JDV02_002926</name>
</gene>
<accession>A0A9Q8QBD9</accession>
<evidence type="ECO:0000256" key="1">
    <source>
        <dbReference type="SAM" id="SignalP"/>
    </source>
</evidence>
<dbReference type="AlphaFoldDB" id="A0A9Q8QBD9"/>
<organism evidence="2 3">
    <name type="scientific">Purpureocillium takamizusanense</name>
    <dbReference type="NCBI Taxonomy" id="2060973"/>
    <lineage>
        <taxon>Eukaryota</taxon>
        <taxon>Fungi</taxon>
        <taxon>Dikarya</taxon>
        <taxon>Ascomycota</taxon>
        <taxon>Pezizomycotina</taxon>
        <taxon>Sordariomycetes</taxon>
        <taxon>Hypocreomycetidae</taxon>
        <taxon>Hypocreales</taxon>
        <taxon>Ophiocordycipitaceae</taxon>
        <taxon>Purpureocillium</taxon>
    </lineage>
</organism>
<dbReference type="Proteomes" id="UP000829364">
    <property type="component" value="Chromosome 2"/>
</dbReference>
<feature type="chain" id="PRO_5040233879" evidence="1">
    <location>
        <begin position="17"/>
        <end position="222"/>
    </location>
</feature>
<dbReference type="RefSeq" id="XP_047839976.1">
    <property type="nucleotide sequence ID" value="XM_047984004.1"/>
</dbReference>
<keyword evidence="3" id="KW-1185">Reference proteome</keyword>
<sequence>MRLPIVVAALASLAGAYVLDKTLPATKMAYEPSMGSCSAISTALIEPCFGTFMFCAFGHYKDNNETYASGQACAADRGLNMAATVPGIIDEEAYKTAAASLSRANQYIAKYYQSWLGAWQRAQRPRLEGGGDEDFAARAKRIRESKQRMAERTLDKSNADREVEAAKEAIQAATVPEVAREILKMVDQAGRYTADDFYSKKKVHGWYMDALTWMQQAMYLEE</sequence>
<dbReference type="GeneID" id="72064886"/>
<feature type="signal peptide" evidence="1">
    <location>
        <begin position="1"/>
        <end position="16"/>
    </location>
</feature>
<evidence type="ECO:0000313" key="2">
    <source>
        <dbReference type="EMBL" id="UNI16495.1"/>
    </source>
</evidence>
<reference evidence="2" key="1">
    <citation type="submission" date="2021-11" db="EMBL/GenBank/DDBJ databases">
        <title>Purpureocillium_takamizusanense_genome.</title>
        <authorList>
            <person name="Nguyen N.-H."/>
        </authorList>
    </citation>
    <scope>NUCLEOTIDE SEQUENCE</scope>
    <source>
        <strain evidence="2">PT3</strain>
    </source>
</reference>
<keyword evidence="1" id="KW-0732">Signal</keyword>
<evidence type="ECO:0000313" key="3">
    <source>
        <dbReference type="Proteomes" id="UP000829364"/>
    </source>
</evidence>
<dbReference type="KEGG" id="ptkz:JDV02_002926"/>
<dbReference type="OrthoDB" id="4927996at2759"/>
<protein>
    <submittedName>
        <fullName evidence="2">Uncharacterized protein</fullName>
    </submittedName>
</protein>
<dbReference type="EMBL" id="CP086355">
    <property type="protein sequence ID" value="UNI16495.1"/>
    <property type="molecule type" value="Genomic_DNA"/>
</dbReference>
<proteinExistence type="predicted"/>